<dbReference type="AlphaFoldDB" id="A0A7W3JEX9"/>
<sequence>MTTLVTPAVPGPSQGGPQSMPPGGAPSLQPGLLPGSVPPDVPTAGRPRGWWRRNAVWLVLLPVAIVVATGASSFRVWAFWWPAGVHYESQRVSLGEPAHLASEYLDMGFDVPERANTTVLRELDATVTGVERVDELPAPSYGDPVPIPEGSVAYEVQLHFAAELQTDLSLCSIALVADDGTRYGEASPDVLGNSNRCSLPDADGFVSEQPEWDVSSFVLADPDAAIEQVRLSFGGPDYLTVELP</sequence>
<gene>
    <name evidence="3" type="ORF">FHX71_005583</name>
</gene>
<accession>A0A7W3JEX9</accession>
<dbReference type="Proteomes" id="UP000540568">
    <property type="component" value="Unassembled WGS sequence"/>
</dbReference>
<proteinExistence type="predicted"/>
<organism evidence="3 4">
    <name type="scientific">Promicromonospora sukumoe</name>
    <dbReference type="NCBI Taxonomy" id="88382"/>
    <lineage>
        <taxon>Bacteria</taxon>
        <taxon>Bacillati</taxon>
        <taxon>Actinomycetota</taxon>
        <taxon>Actinomycetes</taxon>
        <taxon>Micrococcales</taxon>
        <taxon>Promicromonosporaceae</taxon>
        <taxon>Promicromonospora</taxon>
    </lineage>
</organism>
<evidence type="ECO:0000313" key="4">
    <source>
        <dbReference type="Proteomes" id="UP000540568"/>
    </source>
</evidence>
<feature type="compositionally biased region" description="Low complexity" evidence="1">
    <location>
        <begin position="7"/>
        <end position="18"/>
    </location>
</feature>
<keyword evidence="2" id="KW-1133">Transmembrane helix</keyword>
<keyword evidence="2" id="KW-0812">Transmembrane</keyword>
<keyword evidence="4" id="KW-1185">Reference proteome</keyword>
<evidence type="ECO:0000256" key="2">
    <source>
        <dbReference type="SAM" id="Phobius"/>
    </source>
</evidence>
<name>A0A7W3JEX9_9MICO</name>
<evidence type="ECO:0000256" key="1">
    <source>
        <dbReference type="SAM" id="MobiDB-lite"/>
    </source>
</evidence>
<dbReference type="EMBL" id="JACGWV010000003">
    <property type="protein sequence ID" value="MBA8811576.1"/>
    <property type="molecule type" value="Genomic_DNA"/>
</dbReference>
<evidence type="ECO:0000313" key="3">
    <source>
        <dbReference type="EMBL" id="MBA8811576.1"/>
    </source>
</evidence>
<comment type="caution">
    <text evidence="3">The sequence shown here is derived from an EMBL/GenBank/DDBJ whole genome shotgun (WGS) entry which is preliminary data.</text>
</comment>
<protein>
    <submittedName>
        <fullName evidence="3">Uncharacterized protein</fullName>
    </submittedName>
</protein>
<dbReference type="RefSeq" id="WP_182620674.1">
    <property type="nucleotide sequence ID" value="NZ_BAAATF010000001.1"/>
</dbReference>
<keyword evidence="2" id="KW-0472">Membrane</keyword>
<feature type="transmembrane region" description="Helical" evidence="2">
    <location>
        <begin position="55"/>
        <end position="81"/>
    </location>
</feature>
<feature type="region of interest" description="Disordered" evidence="1">
    <location>
        <begin position="1"/>
        <end position="41"/>
    </location>
</feature>
<reference evidence="3 4" key="1">
    <citation type="submission" date="2020-07" db="EMBL/GenBank/DDBJ databases">
        <title>Sequencing the genomes of 1000 actinobacteria strains.</title>
        <authorList>
            <person name="Klenk H.-P."/>
        </authorList>
    </citation>
    <scope>NUCLEOTIDE SEQUENCE [LARGE SCALE GENOMIC DNA]</scope>
    <source>
        <strain evidence="3 4">DSM 44121</strain>
    </source>
</reference>